<name>A0A7C5RKQ9_9BACT</name>
<dbReference type="SMART" id="SM00278">
    <property type="entry name" value="HhH1"/>
    <property type="match status" value="4"/>
</dbReference>
<comment type="caution">
    <text evidence="3">The sequence shown here is derived from an EMBL/GenBank/DDBJ whole genome shotgun (WGS) entry which is preliminary data.</text>
</comment>
<dbReference type="GO" id="GO:0003677">
    <property type="term" value="F:DNA binding"/>
    <property type="evidence" value="ECO:0007669"/>
    <property type="project" value="UniProtKB-KW"/>
</dbReference>
<dbReference type="SUPFAM" id="SSF47781">
    <property type="entry name" value="RuvA domain 2-like"/>
    <property type="match status" value="2"/>
</dbReference>
<dbReference type="Pfam" id="PF12836">
    <property type="entry name" value="HHH_3"/>
    <property type="match status" value="2"/>
</dbReference>
<dbReference type="GO" id="GO:0006281">
    <property type="term" value="P:DNA repair"/>
    <property type="evidence" value="ECO:0007669"/>
    <property type="project" value="InterPro"/>
</dbReference>
<feature type="domain" description="Helix-hairpin-helix DNA-binding motif class 1" evidence="2">
    <location>
        <begin position="205"/>
        <end position="224"/>
    </location>
</feature>
<evidence type="ECO:0000256" key="1">
    <source>
        <dbReference type="SAM" id="Phobius"/>
    </source>
</evidence>
<keyword evidence="1" id="KW-1133">Transmembrane helix</keyword>
<dbReference type="GO" id="GO:0015628">
    <property type="term" value="P:protein secretion by the type II secretion system"/>
    <property type="evidence" value="ECO:0007669"/>
    <property type="project" value="TreeGrafter"/>
</dbReference>
<evidence type="ECO:0000259" key="2">
    <source>
        <dbReference type="SMART" id="SM00278"/>
    </source>
</evidence>
<gene>
    <name evidence="3" type="ORF">ENT77_06660</name>
</gene>
<dbReference type="GO" id="GO:0015627">
    <property type="term" value="C:type II protein secretion system complex"/>
    <property type="evidence" value="ECO:0007669"/>
    <property type="project" value="TreeGrafter"/>
</dbReference>
<dbReference type="EMBL" id="DSZY01000030">
    <property type="protein sequence ID" value="HGU40863.1"/>
    <property type="molecule type" value="Genomic_DNA"/>
</dbReference>
<feature type="transmembrane region" description="Helical" evidence="1">
    <location>
        <begin position="12"/>
        <end position="29"/>
    </location>
</feature>
<dbReference type="PANTHER" id="PTHR21180">
    <property type="entry name" value="ENDONUCLEASE/EXONUCLEASE/PHOSPHATASE FAMILY DOMAIN-CONTAINING PROTEIN 1"/>
    <property type="match status" value="1"/>
</dbReference>
<keyword evidence="1" id="KW-0812">Transmembrane</keyword>
<feature type="domain" description="Helix-hairpin-helix DNA-binding motif class 1" evidence="2">
    <location>
        <begin position="100"/>
        <end position="119"/>
    </location>
</feature>
<dbReference type="InterPro" id="IPR003583">
    <property type="entry name" value="Hlx-hairpin-Hlx_DNA-bd_motif"/>
</dbReference>
<dbReference type="InterPro" id="IPR004509">
    <property type="entry name" value="Competence_ComEA_HhH"/>
</dbReference>
<feature type="domain" description="Helix-hairpin-helix DNA-binding motif class 1" evidence="2">
    <location>
        <begin position="71"/>
        <end position="90"/>
    </location>
</feature>
<dbReference type="NCBIfam" id="TIGR00426">
    <property type="entry name" value="competence protein ComEA helix-hairpin-helix repeat region"/>
    <property type="match status" value="2"/>
</dbReference>
<dbReference type="PANTHER" id="PTHR21180:SF32">
    <property type="entry name" value="ENDONUCLEASE_EXONUCLEASE_PHOSPHATASE FAMILY DOMAIN-CONTAINING PROTEIN 1"/>
    <property type="match status" value="1"/>
</dbReference>
<accession>A0A7C5RKQ9</accession>
<protein>
    <submittedName>
        <fullName evidence="3">ComEA family DNA-binding protein</fullName>
    </submittedName>
</protein>
<dbReference type="AlphaFoldDB" id="A0A7C5RKQ9"/>
<reference evidence="3" key="1">
    <citation type="journal article" date="2020" name="mSystems">
        <title>Genome- and Community-Level Interaction Insights into Carbon Utilization and Element Cycling Functions of Hydrothermarchaeota in Hydrothermal Sediment.</title>
        <authorList>
            <person name="Zhou Z."/>
            <person name="Liu Y."/>
            <person name="Xu W."/>
            <person name="Pan J."/>
            <person name="Luo Z.H."/>
            <person name="Li M."/>
        </authorList>
    </citation>
    <scope>NUCLEOTIDE SEQUENCE [LARGE SCALE GENOMIC DNA]</scope>
    <source>
        <strain evidence="3">SpSt-609</strain>
    </source>
</reference>
<keyword evidence="1" id="KW-0472">Membrane</keyword>
<sequence length="228" mass="25405">MSVTQNPIRNEKIFVAAFAVLIIVLGIIIQPRLRSNLGITSVRGESESSGAKFVERKYTDAVLDINVATEEELQTLPGIGPSKARAIVEYRKVQPFKRAEEIMNVPGIGPKTFEKLKNRIKVGESVITLRDVRQKQTIVETETKQINQKMQEINESVVRKMSTDQLIDINTASVDELEKLPGIGPAKAAEIIKYRTEKGPFKSVDELLKVKGIGPKTLEKIRPLVCVK</sequence>
<feature type="domain" description="Helix-hairpin-helix DNA-binding motif class 1" evidence="2">
    <location>
        <begin position="175"/>
        <end position="194"/>
    </location>
</feature>
<dbReference type="InterPro" id="IPR010994">
    <property type="entry name" value="RuvA_2-like"/>
</dbReference>
<keyword evidence="3" id="KW-0238">DNA-binding</keyword>
<evidence type="ECO:0000313" key="3">
    <source>
        <dbReference type="EMBL" id="HGU40863.1"/>
    </source>
</evidence>
<organism evidence="3">
    <name type="scientific">Fervidobacterium thailandense</name>
    <dbReference type="NCBI Taxonomy" id="1008305"/>
    <lineage>
        <taxon>Bacteria</taxon>
        <taxon>Thermotogati</taxon>
        <taxon>Thermotogota</taxon>
        <taxon>Thermotogae</taxon>
        <taxon>Thermotogales</taxon>
        <taxon>Fervidobacteriaceae</taxon>
        <taxon>Fervidobacterium</taxon>
    </lineage>
</organism>
<dbReference type="InterPro" id="IPR051675">
    <property type="entry name" value="Endo/Exo/Phosphatase_dom_1"/>
</dbReference>
<dbReference type="Gene3D" id="1.10.150.320">
    <property type="entry name" value="Photosystem II 12 kDa extrinsic protein"/>
    <property type="match status" value="2"/>
</dbReference>
<proteinExistence type="predicted"/>